<keyword evidence="5" id="KW-0969">Cilium</keyword>
<comment type="similarity">
    <text evidence="2">Belongs to the FlgN family.</text>
</comment>
<dbReference type="InterPro" id="IPR007809">
    <property type="entry name" value="FlgN-like"/>
</dbReference>
<dbReference type="Proteomes" id="UP001596114">
    <property type="component" value="Unassembled WGS sequence"/>
</dbReference>
<accession>A0ABW0QIN4</accession>
<evidence type="ECO:0000313" key="5">
    <source>
        <dbReference type="EMBL" id="MFC5524776.1"/>
    </source>
</evidence>
<keyword evidence="5" id="KW-0282">Flagellum</keyword>
<organism evidence="5 6">
    <name type="scientific">Rhodanobacter ginsengisoli</name>
    <dbReference type="NCBI Taxonomy" id="418646"/>
    <lineage>
        <taxon>Bacteria</taxon>
        <taxon>Pseudomonadati</taxon>
        <taxon>Pseudomonadota</taxon>
        <taxon>Gammaproteobacteria</taxon>
        <taxon>Lysobacterales</taxon>
        <taxon>Rhodanobacteraceae</taxon>
        <taxon>Rhodanobacter</taxon>
    </lineage>
</organism>
<keyword evidence="3" id="KW-1005">Bacterial flagellum biogenesis</keyword>
<feature type="coiled-coil region" evidence="4">
    <location>
        <begin position="17"/>
        <end position="73"/>
    </location>
</feature>
<evidence type="ECO:0000256" key="1">
    <source>
        <dbReference type="ARBA" id="ARBA00002397"/>
    </source>
</evidence>
<dbReference type="EMBL" id="JBHSNF010000001">
    <property type="protein sequence ID" value="MFC5524776.1"/>
    <property type="molecule type" value="Genomic_DNA"/>
</dbReference>
<evidence type="ECO:0000313" key="6">
    <source>
        <dbReference type="Proteomes" id="UP001596114"/>
    </source>
</evidence>
<dbReference type="RefSeq" id="WP_377317276.1">
    <property type="nucleotide sequence ID" value="NZ_JBHSNF010000001.1"/>
</dbReference>
<keyword evidence="6" id="KW-1185">Reference proteome</keyword>
<keyword evidence="4" id="KW-0175">Coiled coil</keyword>
<dbReference type="Pfam" id="PF05130">
    <property type="entry name" value="FlgN"/>
    <property type="match status" value="1"/>
</dbReference>
<dbReference type="SUPFAM" id="SSF140566">
    <property type="entry name" value="FlgN-like"/>
    <property type="match status" value="1"/>
</dbReference>
<evidence type="ECO:0000256" key="4">
    <source>
        <dbReference type="SAM" id="Coils"/>
    </source>
</evidence>
<comment type="function">
    <text evidence="1">Required for the efficient initiation of filament assembly.</text>
</comment>
<name>A0ABW0QIN4_9GAMM</name>
<dbReference type="Gene3D" id="1.20.58.300">
    <property type="entry name" value="FlgN-like"/>
    <property type="match status" value="1"/>
</dbReference>
<gene>
    <name evidence="5" type="ORF">ACFPPA_03380</name>
</gene>
<protein>
    <submittedName>
        <fullName evidence="5">Flagella synthesis protein FlgN</fullName>
    </submittedName>
</protein>
<evidence type="ECO:0000256" key="2">
    <source>
        <dbReference type="ARBA" id="ARBA00007703"/>
    </source>
</evidence>
<comment type="caution">
    <text evidence="5">The sequence shown here is derived from an EMBL/GenBank/DDBJ whole genome shotgun (WGS) entry which is preliminary data.</text>
</comment>
<reference evidence="6" key="1">
    <citation type="journal article" date="2019" name="Int. J. Syst. Evol. Microbiol.">
        <title>The Global Catalogue of Microorganisms (GCM) 10K type strain sequencing project: providing services to taxonomists for standard genome sequencing and annotation.</title>
        <authorList>
            <consortium name="The Broad Institute Genomics Platform"/>
            <consortium name="The Broad Institute Genome Sequencing Center for Infectious Disease"/>
            <person name="Wu L."/>
            <person name="Ma J."/>
        </authorList>
    </citation>
    <scope>NUCLEOTIDE SEQUENCE [LARGE SCALE GENOMIC DNA]</scope>
    <source>
        <strain evidence="6">CGMCC 1.16619</strain>
    </source>
</reference>
<dbReference type="InterPro" id="IPR036679">
    <property type="entry name" value="FlgN-like_sf"/>
</dbReference>
<sequence>MSRQLQGELDSALKAVVDDMQRAVDELAQVLEAERTALGAGDSEALNQAGTRKQALMFQLEQLDAERLQLSRESPATATRLEQDWAQVVQSLRDSQRLNQRNGDEVNQRLRQVRKALSILTGHAGESGLYGRAGELHVNLRSRALAEA</sequence>
<keyword evidence="5" id="KW-0966">Cell projection</keyword>
<proteinExistence type="inferred from homology"/>
<evidence type="ECO:0000256" key="3">
    <source>
        <dbReference type="ARBA" id="ARBA00022795"/>
    </source>
</evidence>